<dbReference type="AlphaFoldDB" id="A0A9D4TSR5"/>
<reference evidence="1" key="2">
    <citation type="submission" date="2020-11" db="EMBL/GenBank/DDBJ databases">
        <authorList>
            <person name="Cecchin M."/>
            <person name="Marcolungo L."/>
            <person name="Rossato M."/>
            <person name="Girolomoni L."/>
            <person name="Cosentino E."/>
            <person name="Cuine S."/>
            <person name="Li-Beisson Y."/>
            <person name="Delledonne M."/>
            <person name="Ballottari M."/>
        </authorList>
    </citation>
    <scope>NUCLEOTIDE SEQUENCE</scope>
    <source>
        <strain evidence="1">211/11P</strain>
        <tissue evidence="1">Whole cell</tissue>
    </source>
</reference>
<protein>
    <submittedName>
        <fullName evidence="1">Uncharacterized protein</fullName>
    </submittedName>
</protein>
<accession>A0A9D4TSR5</accession>
<dbReference type="Proteomes" id="UP001055712">
    <property type="component" value="Unassembled WGS sequence"/>
</dbReference>
<dbReference type="OrthoDB" id="10339237at2759"/>
<evidence type="ECO:0000313" key="2">
    <source>
        <dbReference type="Proteomes" id="UP001055712"/>
    </source>
</evidence>
<reference evidence="1" key="1">
    <citation type="journal article" date="2019" name="Plant J.">
        <title>Chlorella vulgaris genome assembly and annotation reveals the molecular basis for metabolic acclimation to high light conditions.</title>
        <authorList>
            <person name="Cecchin M."/>
            <person name="Marcolungo L."/>
            <person name="Rossato M."/>
            <person name="Girolomoni L."/>
            <person name="Cosentino E."/>
            <person name="Cuine S."/>
            <person name="Li-Beisson Y."/>
            <person name="Delledonne M."/>
            <person name="Ballottari M."/>
        </authorList>
    </citation>
    <scope>NUCLEOTIDE SEQUENCE</scope>
    <source>
        <strain evidence="1">211/11P</strain>
    </source>
</reference>
<sequence>MLSLGHTAVPTRCCTARAVARAPTAAGGHVPRAVNGAGRRRAVIKAAQNKGTEGTGTDLSWSHVARDIRHRLSVVKNKQSMLDKLQRWLGETRLSCDLGSEPGEHSQAELVAEQEAQYQGLDTMLVDVKHWLSGAAGDEELDSKMAGVLVLRCLQAYQQGAGEPFDDESDDAFWRMQGFLPGELVEALDHATLQRMIKAYLAVPFSGV</sequence>
<organism evidence="1 2">
    <name type="scientific">Chlorella vulgaris</name>
    <name type="common">Green alga</name>
    <dbReference type="NCBI Taxonomy" id="3077"/>
    <lineage>
        <taxon>Eukaryota</taxon>
        <taxon>Viridiplantae</taxon>
        <taxon>Chlorophyta</taxon>
        <taxon>core chlorophytes</taxon>
        <taxon>Trebouxiophyceae</taxon>
        <taxon>Chlorellales</taxon>
        <taxon>Chlorellaceae</taxon>
        <taxon>Chlorella clade</taxon>
        <taxon>Chlorella</taxon>
    </lineage>
</organism>
<comment type="caution">
    <text evidence="1">The sequence shown here is derived from an EMBL/GenBank/DDBJ whole genome shotgun (WGS) entry which is preliminary data.</text>
</comment>
<proteinExistence type="predicted"/>
<evidence type="ECO:0000313" key="1">
    <source>
        <dbReference type="EMBL" id="KAI3433602.1"/>
    </source>
</evidence>
<name>A0A9D4TSR5_CHLVU</name>
<dbReference type="EMBL" id="SIDB01000004">
    <property type="protein sequence ID" value="KAI3433602.1"/>
    <property type="molecule type" value="Genomic_DNA"/>
</dbReference>
<gene>
    <name evidence="1" type="ORF">D9Q98_003412</name>
</gene>
<keyword evidence="2" id="KW-1185">Reference proteome</keyword>